<dbReference type="AlphaFoldDB" id="A0A2W7RAR2"/>
<gene>
    <name evidence="1" type="ORF">LV85_03885</name>
</gene>
<name>A0A2W7RAR2_9BACT</name>
<protein>
    <recommendedName>
        <fullName evidence="3">Glycosyltransferase involved in cell wall biosynthesis</fullName>
    </recommendedName>
</protein>
<evidence type="ECO:0000313" key="1">
    <source>
        <dbReference type="EMBL" id="PZX47695.1"/>
    </source>
</evidence>
<dbReference type="RefSeq" id="WP_111322555.1">
    <property type="nucleotide sequence ID" value="NZ_QKZT01000023.1"/>
</dbReference>
<sequence length="390" mass="44686">MKTKVLIISYSNFASDPRVLRQLQILGADHEIMEAGRQASGQGNSFVQLKEIQAFHVEYPYFIKKGLSLFFKLYRENLLLKVFKKYEQYYWDFLRVNVKSKLVDFNPKVVIANDIDALPLAVAIKEKTGAKVILDAHEFSPLQMTNLEHWEKYISPYKYYLSEKYIPFTDYCFTVSKGIAEEYESLAGKPFSIFRNSPRFIDLEPSAVENDKIQLIHHGAAIPGRNLELMFDIIAFLDERFVLNLILIPTVPEYYSKLVERAKNSKKIVIHSPVPTEEIPMFINQFDLGIFILPPSNFNYKHALPNKFFEFIQGRLGVAIGPSVEMSPYVKQYDLGVVASDFSAESIAVLLNSLDKSQVEAFKMNAHLAAKELAIDKELAYFHKVVNEIA</sequence>
<evidence type="ECO:0000313" key="2">
    <source>
        <dbReference type="Proteomes" id="UP000248882"/>
    </source>
</evidence>
<dbReference type="EMBL" id="QKZT01000023">
    <property type="protein sequence ID" value="PZX47695.1"/>
    <property type="molecule type" value="Genomic_DNA"/>
</dbReference>
<reference evidence="1 2" key="1">
    <citation type="submission" date="2018-06" db="EMBL/GenBank/DDBJ databases">
        <title>Genomic Encyclopedia of Archaeal and Bacterial Type Strains, Phase II (KMG-II): from individual species to whole genera.</title>
        <authorList>
            <person name="Goeker M."/>
        </authorList>
    </citation>
    <scope>NUCLEOTIDE SEQUENCE [LARGE SCALE GENOMIC DNA]</scope>
    <source>
        <strain evidence="1 2">DSM 19830</strain>
    </source>
</reference>
<evidence type="ECO:0008006" key="3">
    <source>
        <dbReference type="Google" id="ProtNLM"/>
    </source>
</evidence>
<organism evidence="1 2">
    <name type="scientific">Algoriphagus chordae</name>
    <dbReference type="NCBI Taxonomy" id="237019"/>
    <lineage>
        <taxon>Bacteria</taxon>
        <taxon>Pseudomonadati</taxon>
        <taxon>Bacteroidota</taxon>
        <taxon>Cytophagia</taxon>
        <taxon>Cytophagales</taxon>
        <taxon>Cyclobacteriaceae</taxon>
        <taxon>Algoriphagus</taxon>
    </lineage>
</organism>
<comment type="caution">
    <text evidence="1">The sequence shown here is derived from an EMBL/GenBank/DDBJ whole genome shotgun (WGS) entry which is preliminary data.</text>
</comment>
<dbReference type="Proteomes" id="UP000248882">
    <property type="component" value="Unassembled WGS sequence"/>
</dbReference>
<dbReference type="SUPFAM" id="SSF53756">
    <property type="entry name" value="UDP-Glycosyltransferase/glycogen phosphorylase"/>
    <property type="match status" value="1"/>
</dbReference>
<dbReference type="OrthoDB" id="9813214at2"/>
<keyword evidence="2" id="KW-1185">Reference proteome</keyword>
<accession>A0A2W7RAR2</accession>
<dbReference type="Gene3D" id="3.40.50.2000">
    <property type="entry name" value="Glycogen Phosphorylase B"/>
    <property type="match status" value="2"/>
</dbReference>
<proteinExistence type="predicted"/>